<evidence type="ECO:0000313" key="4">
    <source>
        <dbReference type="EMBL" id="ETO36640.1"/>
    </source>
</evidence>
<dbReference type="InterPro" id="IPR051858">
    <property type="entry name" value="WD_repeat_GAD-1"/>
</dbReference>
<feature type="compositionally biased region" description="Polar residues" evidence="3">
    <location>
        <begin position="166"/>
        <end position="175"/>
    </location>
</feature>
<accession>X6PDQ9</accession>
<gene>
    <name evidence="4" type="ORF">RFI_00422</name>
</gene>
<feature type="region of interest" description="Disordered" evidence="3">
    <location>
        <begin position="130"/>
        <end position="175"/>
    </location>
</feature>
<dbReference type="PANTHER" id="PTHR16017:SF0">
    <property type="entry name" value="WD REPEAT-CONTAINING PROTEIN 70"/>
    <property type="match status" value="1"/>
</dbReference>
<evidence type="ECO:0000256" key="2">
    <source>
        <dbReference type="ARBA" id="ARBA00022737"/>
    </source>
</evidence>
<dbReference type="GO" id="GO:0035861">
    <property type="term" value="C:site of double-strand break"/>
    <property type="evidence" value="ECO:0007669"/>
    <property type="project" value="TreeGrafter"/>
</dbReference>
<evidence type="ECO:0000256" key="3">
    <source>
        <dbReference type="SAM" id="MobiDB-lite"/>
    </source>
</evidence>
<name>X6PDQ9_RETFI</name>
<feature type="region of interest" description="Disordered" evidence="3">
    <location>
        <begin position="45"/>
        <end position="74"/>
    </location>
</feature>
<dbReference type="PANTHER" id="PTHR16017">
    <property type="entry name" value="GASTRULATION DEFECTIVE PROTEIN 1-RELATED"/>
    <property type="match status" value="1"/>
</dbReference>
<keyword evidence="5" id="KW-1185">Reference proteome</keyword>
<reference evidence="4 5" key="1">
    <citation type="journal article" date="2013" name="Curr. Biol.">
        <title>The Genome of the Foraminiferan Reticulomyxa filosa.</title>
        <authorList>
            <person name="Glockner G."/>
            <person name="Hulsmann N."/>
            <person name="Schleicher M."/>
            <person name="Noegel A.A."/>
            <person name="Eichinger L."/>
            <person name="Gallinger C."/>
            <person name="Pawlowski J."/>
            <person name="Sierra R."/>
            <person name="Euteneuer U."/>
            <person name="Pillet L."/>
            <person name="Moustafa A."/>
            <person name="Platzer M."/>
            <person name="Groth M."/>
            <person name="Szafranski K."/>
            <person name="Schliwa M."/>
        </authorList>
    </citation>
    <scope>NUCLEOTIDE SEQUENCE [LARGE SCALE GENOMIC DNA]</scope>
</reference>
<proteinExistence type="predicted"/>
<comment type="caution">
    <text evidence="4">The sequence shown here is derived from an EMBL/GenBank/DDBJ whole genome shotgun (WGS) entry which is preliminary data.</text>
</comment>
<protein>
    <submittedName>
        <fullName evidence="4">Uncharacterized protein</fullName>
    </submittedName>
</protein>
<sequence>ILLPLERHKKNLNAMRKKRHIDEQIQYLNIINPNALREFRTVHHKGGLREQNKKLKAARTATRPEPPAFGVGVGGRLGTGSYTQYVMSNREKNVLSSLDPRDTLLAWDKKVKDGQEDPIGQIGWTDIYNTTQPQKLFREPSPTGSDEESEHTNNLIRGPPEKKSACSETNKNSKN</sequence>
<dbReference type="EMBL" id="ASPP01000448">
    <property type="protein sequence ID" value="ETO36640.1"/>
    <property type="molecule type" value="Genomic_DNA"/>
</dbReference>
<feature type="non-terminal residue" evidence="4">
    <location>
        <position position="1"/>
    </location>
</feature>
<organism evidence="4 5">
    <name type="scientific">Reticulomyxa filosa</name>
    <dbReference type="NCBI Taxonomy" id="46433"/>
    <lineage>
        <taxon>Eukaryota</taxon>
        <taxon>Sar</taxon>
        <taxon>Rhizaria</taxon>
        <taxon>Retaria</taxon>
        <taxon>Foraminifera</taxon>
        <taxon>Monothalamids</taxon>
        <taxon>Reticulomyxidae</taxon>
        <taxon>Reticulomyxa</taxon>
    </lineage>
</organism>
<evidence type="ECO:0000313" key="5">
    <source>
        <dbReference type="Proteomes" id="UP000023152"/>
    </source>
</evidence>
<keyword evidence="1" id="KW-0853">WD repeat</keyword>
<dbReference type="Proteomes" id="UP000023152">
    <property type="component" value="Unassembled WGS sequence"/>
</dbReference>
<keyword evidence="2" id="KW-0677">Repeat</keyword>
<dbReference type="AlphaFoldDB" id="X6PDQ9"/>
<evidence type="ECO:0000256" key="1">
    <source>
        <dbReference type="ARBA" id="ARBA00022574"/>
    </source>
</evidence>
<dbReference type="GO" id="GO:0005634">
    <property type="term" value="C:nucleus"/>
    <property type="evidence" value="ECO:0007669"/>
    <property type="project" value="TreeGrafter"/>
</dbReference>